<comment type="catalytic activity">
    <reaction evidence="11">
        <text>N(6)-(pyridoxal phosphate)-L-lysyl-[4-amino-5-hydroxymethyl-2-methylpyrimidine phosphate synthase] + L-histidyl-[4-amino-5-hydroxymethyl-2-methylpyrimidine phosphate synthase] + 2 Fe(3+) + 4 H2O = L-lysyl-[4-amino-5-hydroxymethyl-2-methylpyrimidine phosphate synthase] + (2S)-2-amino-5-hydroxy-4-oxopentanoyl-[4-amino-5-hydroxymethyl-2-methylpyrimidine phosphate synthase] + 4-amino-2-methyl-5-(phosphooxymethyl)pyrimidine + 3-oxopropanoate + 2 Fe(2+) + 2 H(+)</text>
        <dbReference type="Rhea" id="RHEA:65756"/>
        <dbReference type="Rhea" id="RHEA-COMP:16892"/>
        <dbReference type="Rhea" id="RHEA-COMP:16893"/>
        <dbReference type="Rhea" id="RHEA-COMP:16894"/>
        <dbReference type="Rhea" id="RHEA-COMP:16895"/>
        <dbReference type="ChEBI" id="CHEBI:15377"/>
        <dbReference type="ChEBI" id="CHEBI:15378"/>
        <dbReference type="ChEBI" id="CHEBI:29033"/>
        <dbReference type="ChEBI" id="CHEBI:29034"/>
        <dbReference type="ChEBI" id="CHEBI:29969"/>
        <dbReference type="ChEBI" id="CHEBI:29979"/>
        <dbReference type="ChEBI" id="CHEBI:33190"/>
        <dbReference type="ChEBI" id="CHEBI:58354"/>
        <dbReference type="ChEBI" id="CHEBI:143915"/>
        <dbReference type="ChEBI" id="CHEBI:157692"/>
    </reaction>
    <physiologicalReaction direction="left-to-right" evidence="11">
        <dbReference type="Rhea" id="RHEA:65757"/>
    </physiologicalReaction>
</comment>
<dbReference type="InterPro" id="IPR015168">
    <property type="entry name" value="SsuA/THI5"/>
</dbReference>
<dbReference type="SUPFAM" id="SSF53850">
    <property type="entry name" value="Periplasmic binding protein-like II"/>
    <property type="match status" value="1"/>
</dbReference>
<evidence type="ECO:0000256" key="10">
    <source>
        <dbReference type="ARBA" id="ARBA00033171"/>
    </source>
</evidence>
<dbReference type="PANTHER" id="PTHR31528">
    <property type="entry name" value="4-AMINO-5-HYDROXYMETHYL-2-METHYLPYRIMIDINE PHOSPHATE SYNTHASE THI11-RELATED"/>
    <property type="match status" value="1"/>
</dbReference>
<comment type="function">
    <text evidence="1">Responsible for the formation of the pyrimidine heterocycle in the thiamine biosynthesis pathway. Catalyzes the formation of hydroxymethylpyrimidine phosphate (HMP-P) from histidine and pyridoxal phosphate (PLP). The protein uses PLP and the active site histidine to form HMP-P, generating an inactive enzyme. The enzyme can only undergo a single turnover, which suggests it is a suicide enzyme.</text>
</comment>
<evidence type="ECO:0000256" key="12">
    <source>
        <dbReference type="SAM" id="Phobius"/>
    </source>
</evidence>
<dbReference type="KEGG" id="bot:CIT37_01130"/>
<protein>
    <recommendedName>
        <fullName evidence="10">Thiamine pyrimidine synthase</fullName>
    </recommendedName>
</protein>
<dbReference type="InterPro" id="IPR027939">
    <property type="entry name" value="NMT1/THI5"/>
</dbReference>
<dbReference type="GO" id="GO:0016740">
    <property type="term" value="F:transferase activity"/>
    <property type="evidence" value="ECO:0007669"/>
    <property type="project" value="UniProtKB-KW"/>
</dbReference>
<keyword evidence="6" id="KW-0479">Metal-binding</keyword>
<keyword evidence="8" id="KW-0784">Thiamine biosynthesis</keyword>
<reference evidence="14 15" key="1">
    <citation type="journal article" date="2014" name="Int. J. Syst. Evol. Microbiol.">
        <title>Bradyrhizobium ottawaense sp. nov., a symbiotic nitrogen fixing bacterium from root nodules of soybeans in Canada.</title>
        <authorList>
            <person name="Yu X."/>
            <person name="Cloutier S."/>
            <person name="Tambong J.T."/>
            <person name="Bromfield E.S."/>
        </authorList>
    </citation>
    <scope>NUCLEOTIDE SEQUENCE [LARGE SCALE GENOMIC DNA]</scope>
    <source>
        <strain evidence="14 15">OO99</strain>
    </source>
</reference>
<feature type="domain" description="SsuA/THI5-like" evidence="13">
    <location>
        <begin position="66"/>
        <end position="267"/>
    </location>
</feature>
<evidence type="ECO:0000256" key="11">
    <source>
        <dbReference type="ARBA" id="ARBA00048179"/>
    </source>
</evidence>
<evidence type="ECO:0000259" key="13">
    <source>
        <dbReference type="Pfam" id="PF09084"/>
    </source>
</evidence>
<comment type="pathway">
    <text evidence="2">Cofactor biosynthesis; thiamine diphosphate biosynthesis.</text>
</comment>
<evidence type="ECO:0000313" key="15">
    <source>
        <dbReference type="Proteomes" id="UP000215703"/>
    </source>
</evidence>
<evidence type="ECO:0000256" key="3">
    <source>
        <dbReference type="ARBA" id="ARBA00009406"/>
    </source>
</evidence>
<comment type="similarity">
    <text evidence="3">Belongs to the NMT1/THI5 family.</text>
</comment>
<reference evidence="14 15" key="2">
    <citation type="journal article" date="2017" name="Syst. Appl. Microbiol.">
        <title>Soybeans inoculated with root zone soils of Canadian native legumes harbour diverse and novel Bradyrhizobium spp. that possess agricultural potential.</title>
        <authorList>
            <person name="Bromfield E.S.P."/>
            <person name="Cloutier S."/>
            <person name="Tambong J.T."/>
            <person name="Tran Thi T.V."/>
        </authorList>
    </citation>
    <scope>NUCLEOTIDE SEQUENCE [LARGE SCALE GENOMIC DNA]</scope>
    <source>
        <strain evidence="14 15">OO99</strain>
    </source>
</reference>
<gene>
    <name evidence="14" type="ORF">CIT37_01130</name>
</gene>
<name>A0A2U8P060_9BRAD</name>
<organism evidence="14 15">
    <name type="scientific">Bradyrhizobium ottawaense</name>
    <dbReference type="NCBI Taxonomy" id="931866"/>
    <lineage>
        <taxon>Bacteria</taxon>
        <taxon>Pseudomonadati</taxon>
        <taxon>Pseudomonadota</taxon>
        <taxon>Alphaproteobacteria</taxon>
        <taxon>Hyphomicrobiales</taxon>
        <taxon>Nitrobacteraceae</taxon>
        <taxon>Bradyrhizobium</taxon>
    </lineage>
</organism>
<proteinExistence type="inferred from homology"/>
<evidence type="ECO:0000313" key="14">
    <source>
        <dbReference type="EMBL" id="AWL91058.1"/>
    </source>
</evidence>
<dbReference type="EMBL" id="CP029425">
    <property type="protein sequence ID" value="AWL91058.1"/>
    <property type="molecule type" value="Genomic_DNA"/>
</dbReference>
<evidence type="ECO:0000256" key="5">
    <source>
        <dbReference type="ARBA" id="ARBA00022679"/>
    </source>
</evidence>
<keyword evidence="12" id="KW-0472">Membrane</keyword>
<dbReference type="AlphaFoldDB" id="A0A2U8P060"/>
<evidence type="ECO:0000256" key="8">
    <source>
        <dbReference type="ARBA" id="ARBA00022977"/>
    </source>
</evidence>
<dbReference type="Gene3D" id="3.40.190.10">
    <property type="entry name" value="Periplasmic binding protein-like II"/>
    <property type="match status" value="2"/>
</dbReference>
<evidence type="ECO:0000256" key="4">
    <source>
        <dbReference type="ARBA" id="ARBA00011738"/>
    </source>
</evidence>
<dbReference type="GO" id="GO:0046872">
    <property type="term" value="F:metal ion binding"/>
    <property type="evidence" value="ECO:0007669"/>
    <property type="project" value="UniProtKB-KW"/>
</dbReference>
<accession>A0A2U8P060</accession>
<evidence type="ECO:0000256" key="2">
    <source>
        <dbReference type="ARBA" id="ARBA00004948"/>
    </source>
</evidence>
<keyword evidence="12" id="KW-0812">Transmembrane</keyword>
<dbReference type="Proteomes" id="UP000215703">
    <property type="component" value="Chromosome"/>
</dbReference>
<evidence type="ECO:0000256" key="1">
    <source>
        <dbReference type="ARBA" id="ARBA00003469"/>
    </source>
</evidence>
<dbReference type="Pfam" id="PF09084">
    <property type="entry name" value="NMT1"/>
    <property type="match status" value="1"/>
</dbReference>
<evidence type="ECO:0000256" key="9">
    <source>
        <dbReference type="ARBA" id="ARBA00023004"/>
    </source>
</evidence>
<evidence type="ECO:0000256" key="6">
    <source>
        <dbReference type="ARBA" id="ARBA00022723"/>
    </source>
</evidence>
<sequence length="362" mass="40178">MLEVLRSQSGRRRRGLLRRFVSIGLAAVALLGLAALALRSDRAPPQQPSSYAAMANLYIDGRYDARFAGELAAAKQGFFATPITLRPNPDDPSFVETVARDHAIGVTSGQKFLLAAWRGIPVTAFAASFLDTSLAIFTLESSGLRRPQDLVGRQVGYRKGSEGEVVFDAMIAQLGLPRSQITKVPDRYSFEFLYTREVDAIIAPIDQQPDPSAVGYVRLNVIKPQDYGIHVPGLVYFSSNELIRHQPSIVADVLQGIIRGWQFVYADYARSEAVLSSFDPSRLKSGRLIFELQQQRSLVLPTGSRIADYDESRWRTLRDILLFAKLGEEGVPLAQTVNYQFLRDLYRRSPDLAAPGAWSAEK</sequence>
<dbReference type="GO" id="GO:0009228">
    <property type="term" value="P:thiamine biosynthetic process"/>
    <property type="evidence" value="ECO:0007669"/>
    <property type="project" value="UniProtKB-KW"/>
</dbReference>
<keyword evidence="5" id="KW-0808">Transferase</keyword>
<feature type="transmembrane region" description="Helical" evidence="12">
    <location>
        <begin position="20"/>
        <end position="38"/>
    </location>
</feature>
<evidence type="ECO:0000256" key="7">
    <source>
        <dbReference type="ARBA" id="ARBA00022898"/>
    </source>
</evidence>
<dbReference type="PANTHER" id="PTHR31528:SF1">
    <property type="entry name" value="4-AMINO-5-HYDROXYMETHYL-2-METHYLPYRIMIDINE PHOSPHATE SYNTHASE THI11-RELATED"/>
    <property type="match status" value="1"/>
</dbReference>
<keyword evidence="9" id="KW-0408">Iron</keyword>
<keyword evidence="7" id="KW-0663">Pyridoxal phosphate</keyword>
<keyword evidence="12" id="KW-1133">Transmembrane helix</keyword>
<comment type="subunit">
    <text evidence="4">Homodimer.</text>
</comment>